<dbReference type="InterPro" id="IPR027417">
    <property type="entry name" value="P-loop_NTPase"/>
</dbReference>
<evidence type="ECO:0000256" key="12">
    <source>
        <dbReference type="HAMAP-Rule" id="MF_00165"/>
    </source>
</evidence>
<keyword evidence="4 12" id="KW-0808">Transferase</keyword>
<evidence type="ECO:0000259" key="13">
    <source>
        <dbReference type="Pfam" id="PF02223"/>
    </source>
</evidence>
<evidence type="ECO:0000256" key="3">
    <source>
        <dbReference type="ARBA" id="ARBA00017144"/>
    </source>
</evidence>
<organism evidence="14 15">
    <name type="scientific">Neisseria zalophi</name>
    <dbReference type="NCBI Taxonomy" id="640030"/>
    <lineage>
        <taxon>Bacteria</taxon>
        <taxon>Pseudomonadati</taxon>
        <taxon>Pseudomonadota</taxon>
        <taxon>Betaproteobacteria</taxon>
        <taxon>Neisseriales</taxon>
        <taxon>Neisseriaceae</taxon>
        <taxon>Neisseria</taxon>
    </lineage>
</organism>
<keyword evidence="6 12" id="KW-0547">Nucleotide-binding</keyword>
<dbReference type="RefSeq" id="WP_151051154.1">
    <property type="nucleotide sequence ID" value="NZ_CP031700.1"/>
</dbReference>
<dbReference type="Proteomes" id="UP000325713">
    <property type="component" value="Chromosome"/>
</dbReference>
<dbReference type="Pfam" id="PF02223">
    <property type="entry name" value="Thymidylate_kin"/>
    <property type="match status" value="1"/>
</dbReference>
<feature type="domain" description="Thymidylate kinase-like" evidence="13">
    <location>
        <begin position="8"/>
        <end position="195"/>
    </location>
</feature>
<dbReference type="HAMAP" id="MF_00165">
    <property type="entry name" value="Thymidylate_kinase"/>
    <property type="match status" value="1"/>
</dbReference>
<dbReference type="GO" id="GO:0005829">
    <property type="term" value="C:cytosol"/>
    <property type="evidence" value="ECO:0007669"/>
    <property type="project" value="TreeGrafter"/>
</dbReference>
<evidence type="ECO:0000256" key="10">
    <source>
        <dbReference type="ARBA" id="ARBA00048743"/>
    </source>
</evidence>
<comment type="function">
    <text evidence="11 12">Phosphorylation of dTMP to form dTDP in both de novo and salvage pathways of dTTP synthesis.</text>
</comment>
<dbReference type="NCBIfam" id="TIGR00041">
    <property type="entry name" value="DTMP_kinase"/>
    <property type="match status" value="1"/>
</dbReference>
<name>A0A5J6PV70_9NEIS</name>
<proteinExistence type="inferred from homology"/>
<dbReference type="GO" id="GO:0006227">
    <property type="term" value="P:dUDP biosynthetic process"/>
    <property type="evidence" value="ECO:0007669"/>
    <property type="project" value="TreeGrafter"/>
</dbReference>
<dbReference type="PANTHER" id="PTHR10344:SF4">
    <property type="entry name" value="UMP-CMP KINASE 2, MITOCHONDRIAL"/>
    <property type="match status" value="1"/>
</dbReference>
<dbReference type="GO" id="GO:0006233">
    <property type="term" value="P:dTDP biosynthetic process"/>
    <property type="evidence" value="ECO:0007669"/>
    <property type="project" value="InterPro"/>
</dbReference>
<evidence type="ECO:0000313" key="14">
    <source>
        <dbReference type="EMBL" id="QEY26134.1"/>
    </source>
</evidence>
<sequence length="208" mass="23289">MRAQFITLDGIDGAGKSTNLAVIKHWFEAHHLPVLFTREPGGTPVGEALRDILLNPATKAGLHTETLLMFAARRQHLDDVILPALEKGIHVVSDRFTDATFAYQGGGRGVPLEAISILENWVQGDFRPDLTILLDVPLSVSMQRIDANREKDRFEQENADFFTRVREVYLNRAAAAPDRYAVVDSNRERNEVQTDLEMVLNKHFGISA</sequence>
<evidence type="ECO:0000256" key="2">
    <source>
        <dbReference type="ARBA" id="ARBA00012980"/>
    </source>
</evidence>
<dbReference type="GO" id="GO:0004798">
    <property type="term" value="F:dTMP kinase activity"/>
    <property type="evidence" value="ECO:0007669"/>
    <property type="project" value="UniProtKB-UniRule"/>
</dbReference>
<keyword evidence="7 12" id="KW-0418">Kinase</keyword>
<keyword evidence="15" id="KW-1185">Reference proteome</keyword>
<evidence type="ECO:0000256" key="4">
    <source>
        <dbReference type="ARBA" id="ARBA00022679"/>
    </source>
</evidence>
<dbReference type="CDD" id="cd01672">
    <property type="entry name" value="TMPK"/>
    <property type="match status" value="1"/>
</dbReference>
<evidence type="ECO:0000256" key="11">
    <source>
        <dbReference type="ARBA" id="ARBA00057735"/>
    </source>
</evidence>
<dbReference type="SUPFAM" id="SSF52540">
    <property type="entry name" value="P-loop containing nucleoside triphosphate hydrolases"/>
    <property type="match status" value="1"/>
</dbReference>
<keyword evidence="8 12" id="KW-0067">ATP-binding</keyword>
<evidence type="ECO:0000256" key="1">
    <source>
        <dbReference type="ARBA" id="ARBA00009776"/>
    </source>
</evidence>
<dbReference type="EMBL" id="CP031700">
    <property type="protein sequence ID" value="QEY26134.1"/>
    <property type="molecule type" value="Genomic_DNA"/>
</dbReference>
<reference evidence="14 15" key="1">
    <citation type="submission" date="2018-08" db="EMBL/GenBank/DDBJ databases">
        <title>Neisseria zalophi ATCC BAA-2455 complete genome.</title>
        <authorList>
            <person name="Veseli I.A."/>
            <person name="Buttler R."/>
            <person name="Mascarenhas dos Santos A.C."/>
            <person name="Pombert J.-F."/>
        </authorList>
    </citation>
    <scope>NUCLEOTIDE SEQUENCE [LARGE SCALE GENOMIC DNA]</scope>
    <source>
        <strain evidence="14 15">ATCC BAA-2455</strain>
    </source>
</reference>
<keyword evidence="5 12" id="KW-0545">Nucleotide biosynthesis</keyword>
<dbReference type="GO" id="GO:0006235">
    <property type="term" value="P:dTTP biosynthetic process"/>
    <property type="evidence" value="ECO:0007669"/>
    <property type="project" value="UniProtKB-UniRule"/>
</dbReference>
<gene>
    <name evidence="12" type="primary">tmk</name>
    <name evidence="14" type="ORF">D0T92_06050</name>
</gene>
<dbReference type="AlphaFoldDB" id="A0A5J6PV70"/>
<feature type="binding site" evidence="12">
    <location>
        <begin position="10"/>
        <end position="17"/>
    </location>
    <ligand>
        <name>ATP</name>
        <dbReference type="ChEBI" id="CHEBI:30616"/>
    </ligand>
</feature>
<evidence type="ECO:0000256" key="7">
    <source>
        <dbReference type="ARBA" id="ARBA00022777"/>
    </source>
</evidence>
<evidence type="ECO:0000256" key="8">
    <source>
        <dbReference type="ARBA" id="ARBA00022840"/>
    </source>
</evidence>
<dbReference type="KEGG" id="nzl:D0T92_06050"/>
<evidence type="ECO:0000256" key="6">
    <source>
        <dbReference type="ARBA" id="ARBA00022741"/>
    </source>
</evidence>
<comment type="similarity">
    <text evidence="1 12">Belongs to the thymidylate kinase family.</text>
</comment>
<comment type="catalytic activity">
    <reaction evidence="10 12">
        <text>dTMP + ATP = dTDP + ADP</text>
        <dbReference type="Rhea" id="RHEA:13517"/>
        <dbReference type="ChEBI" id="CHEBI:30616"/>
        <dbReference type="ChEBI" id="CHEBI:58369"/>
        <dbReference type="ChEBI" id="CHEBI:63528"/>
        <dbReference type="ChEBI" id="CHEBI:456216"/>
        <dbReference type="EC" id="2.7.4.9"/>
    </reaction>
</comment>
<dbReference type="FunFam" id="3.40.50.300:FF:000225">
    <property type="entry name" value="Thymidylate kinase"/>
    <property type="match status" value="1"/>
</dbReference>
<accession>A0A5J6PV70</accession>
<dbReference type="InterPro" id="IPR018094">
    <property type="entry name" value="Thymidylate_kinase"/>
</dbReference>
<dbReference type="GO" id="GO:0005524">
    <property type="term" value="F:ATP binding"/>
    <property type="evidence" value="ECO:0007669"/>
    <property type="project" value="UniProtKB-UniRule"/>
</dbReference>
<dbReference type="Gene3D" id="3.40.50.300">
    <property type="entry name" value="P-loop containing nucleotide triphosphate hydrolases"/>
    <property type="match status" value="1"/>
</dbReference>
<protein>
    <recommendedName>
        <fullName evidence="3 12">Thymidylate kinase</fullName>
        <ecNumber evidence="2 12">2.7.4.9</ecNumber>
    </recommendedName>
    <alternativeName>
        <fullName evidence="9 12">dTMP kinase</fullName>
    </alternativeName>
</protein>
<evidence type="ECO:0000313" key="15">
    <source>
        <dbReference type="Proteomes" id="UP000325713"/>
    </source>
</evidence>
<evidence type="ECO:0000256" key="9">
    <source>
        <dbReference type="ARBA" id="ARBA00029962"/>
    </source>
</evidence>
<dbReference type="EC" id="2.7.4.9" evidence="2 12"/>
<dbReference type="OrthoDB" id="9774907at2"/>
<dbReference type="InterPro" id="IPR039430">
    <property type="entry name" value="Thymidylate_kin-like_dom"/>
</dbReference>
<evidence type="ECO:0000256" key="5">
    <source>
        <dbReference type="ARBA" id="ARBA00022727"/>
    </source>
</evidence>
<dbReference type="PANTHER" id="PTHR10344">
    <property type="entry name" value="THYMIDYLATE KINASE"/>
    <property type="match status" value="1"/>
</dbReference>